<dbReference type="STRING" id="135739.BTO32_00385"/>
<accession>A0A1V2DW28</accession>
<reference evidence="2 3" key="1">
    <citation type="submission" date="2016-12" db="EMBL/GenBank/DDBJ databases">
        <title>Marinobacter lutaoensis whole genome sequencing.</title>
        <authorList>
            <person name="Verma A."/>
            <person name="Krishnamurthi S."/>
        </authorList>
    </citation>
    <scope>NUCLEOTIDE SEQUENCE [LARGE SCALE GENOMIC DNA]</scope>
    <source>
        <strain evidence="2 3">T5054</strain>
    </source>
</reference>
<evidence type="ECO:0000313" key="3">
    <source>
        <dbReference type="Proteomes" id="UP000189339"/>
    </source>
</evidence>
<evidence type="ECO:0000259" key="1">
    <source>
        <dbReference type="Pfam" id="PF07238"/>
    </source>
</evidence>
<dbReference type="Proteomes" id="UP000189339">
    <property type="component" value="Unassembled WGS sequence"/>
</dbReference>
<dbReference type="GO" id="GO:0035438">
    <property type="term" value="F:cyclic-di-GMP binding"/>
    <property type="evidence" value="ECO:0007669"/>
    <property type="project" value="InterPro"/>
</dbReference>
<protein>
    <submittedName>
        <fullName evidence="2">Pilus assembly protein PilZ</fullName>
    </submittedName>
</protein>
<dbReference type="Pfam" id="PF07238">
    <property type="entry name" value="PilZ"/>
    <property type="match status" value="1"/>
</dbReference>
<dbReference type="RefSeq" id="WP_076722469.1">
    <property type="nucleotide sequence ID" value="NZ_JABWTC010000005.1"/>
</dbReference>
<organism evidence="2 3">
    <name type="scientific">Marinobacter lutaoensis</name>
    <dbReference type="NCBI Taxonomy" id="135739"/>
    <lineage>
        <taxon>Bacteria</taxon>
        <taxon>Pseudomonadati</taxon>
        <taxon>Pseudomonadota</taxon>
        <taxon>Gammaproteobacteria</taxon>
        <taxon>Pseudomonadales</taxon>
        <taxon>Marinobacteraceae</taxon>
        <taxon>Marinobacter</taxon>
    </lineage>
</organism>
<feature type="domain" description="PilZ" evidence="1">
    <location>
        <begin position="10"/>
        <end position="126"/>
    </location>
</feature>
<dbReference type="EMBL" id="MSCW01000001">
    <property type="protein sequence ID" value="ONF44974.1"/>
    <property type="molecule type" value="Genomic_DNA"/>
</dbReference>
<name>A0A1V2DW28_9GAMM</name>
<proteinExistence type="predicted"/>
<dbReference type="SUPFAM" id="SSF141371">
    <property type="entry name" value="PilZ domain-like"/>
    <property type="match status" value="1"/>
</dbReference>
<sequence>MKPVTAKPNLRNQQRVSVSTDIAIETPDGTCVTCTVSNLSRTGLMVICDLNTVRALIPHQRPPAPGQWIAVKTRFSVPVLPTQPVSVIAEGNIVHMRRTARNEFQLGIQFAEFENNGYDYVDRYVSQLLAGAHGQA</sequence>
<dbReference type="InterPro" id="IPR009875">
    <property type="entry name" value="PilZ_domain"/>
</dbReference>
<gene>
    <name evidence="2" type="ORF">BTO32_00385</name>
</gene>
<comment type="caution">
    <text evidence="2">The sequence shown here is derived from an EMBL/GenBank/DDBJ whole genome shotgun (WGS) entry which is preliminary data.</text>
</comment>
<evidence type="ECO:0000313" key="2">
    <source>
        <dbReference type="EMBL" id="ONF44974.1"/>
    </source>
</evidence>
<dbReference type="OrthoDB" id="5567283at2"/>
<dbReference type="Gene3D" id="2.40.10.220">
    <property type="entry name" value="predicted glycosyltransferase like domains"/>
    <property type="match status" value="1"/>
</dbReference>
<dbReference type="AlphaFoldDB" id="A0A1V2DW28"/>
<keyword evidence="3" id="KW-1185">Reference proteome</keyword>